<feature type="transmembrane region" description="Helical" evidence="7">
    <location>
        <begin position="38"/>
        <end position="60"/>
    </location>
</feature>
<dbReference type="InterPro" id="IPR002524">
    <property type="entry name" value="Cation_efflux"/>
</dbReference>
<evidence type="ECO:0000256" key="6">
    <source>
        <dbReference type="ARBA" id="ARBA00023136"/>
    </source>
</evidence>
<keyword evidence="3" id="KW-0813">Transport</keyword>
<dbReference type="SUPFAM" id="SSF160240">
    <property type="entry name" value="Cation efflux protein cytoplasmic domain-like"/>
    <property type="match status" value="1"/>
</dbReference>
<evidence type="ECO:0000259" key="8">
    <source>
        <dbReference type="Pfam" id="PF01545"/>
    </source>
</evidence>
<dbReference type="InterPro" id="IPR027469">
    <property type="entry name" value="Cation_efflux_TMD_sf"/>
</dbReference>
<accession>A0A162M2J3</accession>
<dbReference type="InterPro" id="IPR050291">
    <property type="entry name" value="CDF_Transporter"/>
</dbReference>
<dbReference type="GO" id="GO:0015341">
    <property type="term" value="F:zinc efflux antiporter activity"/>
    <property type="evidence" value="ECO:0007669"/>
    <property type="project" value="TreeGrafter"/>
</dbReference>
<dbReference type="Pfam" id="PF16916">
    <property type="entry name" value="ZT_dimer"/>
    <property type="match status" value="1"/>
</dbReference>
<dbReference type="GO" id="GO:0015093">
    <property type="term" value="F:ferrous iron transmembrane transporter activity"/>
    <property type="evidence" value="ECO:0007669"/>
    <property type="project" value="TreeGrafter"/>
</dbReference>
<feature type="domain" description="Cation efflux protein transmembrane" evidence="8">
    <location>
        <begin position="15"/>
        <end position="213"/>
    </location>
</feature>
<dbReference type="SUPFAM" id="SSF161111">
    <property type="entry name" value="Cation efflux protein transmembrane domain-like"/>
    <property type="match status" value="1"/>
</dbReference>
<keyword evidence="6 7" id="KW-0472">Membrane</keyword>
<evidence type="ECO:0000256" key="1">
    <source>
        <dbReference type="ARBA" id="ARBA00004141"/>
    </source>
</evidence>
<dbReference type="Gene3D" id="1.20.1510.10">
    <property type="entry name" value="Cation efflux protein transmembrane domain"/>
    <property type="match status" value="1"/>
</dbReference>
<evidence type="ECO:0000256" key="5">
    <source>
        <dbReference type="ARBA" id="ARBA00022989"/>
    </source>
</evidence>
<name>A0A162M2J3_9PROT</name>
<dbReference type="Gene3D" id="3.30.70.1350">
    <property type="entry name" value="Cation efflux protein, cytoplasmic domain"/>
    <property type="match status" value="1"/>
</dbReference>
<evidence type="ECO:0000256" key="2">
    <source>
        <dbReference type="ARBA" id="ARBA00008114"/>
    </source>
</evidence>
<comment type="similarity">
    <text evidence="2">Belongs to the cation diffusion facilitator (CDF) transporter (TC 2.A.4) family.</text>
</comment>
<evidence type="ECO:0000313" key="11">
    <source>
        <dbReference type="Proteomes" id="UP000075787"/>
    </source>
</evidence>
<feature type="transmembrane region" description="Helical" evidence="7">
    <location>
        <begin position="184"/>
        <end position="203"/>
    </location>
</feature>
<dbReference type="EMBL" id="LPZR01000001">
    <property type="protein sequence ID" value="KYO57865.1"/>
    <property type="molecule type" value="Genomic_DNA"/>
</dbReference>
<dbReference type="PANTHER" id="PTHR43840:SF15">
    <property type="entry name" value="MITOCHONDRIAL METAL TRANSPORTER 1-RELATED"/>
    <property type="match status" value="1"/>
</dbReference>
<reference evidence="10 11" key="1">
    <citation type="submission" date="2015-12" db="EMBL/GenBank/DDBJ databases">
        <title>Genome sequence of Tistrella mobilis MCCC 1A02139.</title>
        <authorList>
            <person name="Lu L."/>
            <person name="Lai Q."/>
            <person name="Shao Z."/>
            <person name="Qian P."/>
        </authorList>
    </citation>
    <scope>NUCLEOTIDE SEQUENCE [LARGE SCALE GENOMIC DNA]</scope>
    <source>
        <strain evidence="10 11">MCCC 1A02139</strain>
    </source>
</reference>
<evidence type="ECO:0000256" key="3">
    <source>
        <dbReference type="ARBA" id="ARBA00022448"/>
    </source>
</evidence>
<proteinExistence type="inferred from homology"/>
<keyword evidence="5 7" id="KW-1133">Transmembrane helix</keyword>
<dbReference type="GO" id="GO:0015086">
    <property type="term" value="F:cadmium ion transmembrane transporter activity"/>
    <property type="evidence" value="ECO:0007669"/>
    <property type="project" value="TreeGrafter"/>
</dbReference>
<dbReference type="NCBIfam" id="TIGR01297">
    <property type="entry name" value="CDF"/>
    <property type="match status" value="1"/>
</dbReference>
<comment type="caution">
    <text evidence="10">The sequence shown here is derived from an EMBL/GenBank/DDBJ whole genome shotgun (WGS) entry which is preliminary data.</text>
</comment>
<evidence type="ECO:0000259" key="9">
    <source>
        <dbReference type="Pfam" id="PF16916"/>
    </source>
</evidence>
<feature type="transmembrane region" description="Helical" evidence="7">
    <location>
        <begin position="81"/>
        <end position="103"/>
    </location>
</feature>
<feature type="transmembrane region" description="Helical" evidence="7">
    <location>
        <begin position="12"/>
        <end position="32"/>
    </location>
</feature>
<keyword evidence="4 7" id="KW-0812">Transmembrane</keyword>
<evidence type="ECO:0000313" key="10">
    <source>
        <dbReference type="EMBL" id="KYO57865.1"/>
    </source>
</evidence>
<feature type="transmembrane region" description="Helical" evidence="7">
    <location>
        <begin position="115"/>
        <end position="136"/>
    </location>
</feature>
<dbReference type="PANTHER" id="PTHR43840">
    <property type="entry name" value="MITOCHONDRIAL METAL TRANSPORTER 1-RELATED"/>
    <property type="match status" value="1"/>
</dbReference>
<comment type="subcellular location">
    <subcellularLocation>
        <location evidence="1">Membrane</location>
        <topology evidence="1">Multi-pass membrane protein</topology>
    </subcellularLocation>
</comment>
<sequence length="297" mass="31266">MTVDRLALRERVARAAIISALPMLALTAVAAFGSSSVALLADFLLSMLDTASLAVAWTVARLARQGRPIRLEHGLERLESLAAAGTGIFLVLSMMLVITLAVIDLVEGAAAPTGPAVALGLAVNGVYLVVNATILARLRRAVASDPSPLLKAQARLFVDKVTSNLLMVVALGLGWAMAGHPAGGWIDPVASLLIVASMAWWGFQIMRNALGELIDAACGEEVHMPVVTALARHFDLYDDLGRIRTRRAGGQAVVEIELGFAADLSIGEIAARSRRIGAEIEAMVPASRVTIHPFAVD</sequence>
<evidence type="ECO:0008006" key="12">
    <source>
        <dbReference type="Google" id="ProtNLM"/>
    </source>
</evidence>
<protein>
    <recommendedName>
        <fullName evidence="12">Cation transporter</fullName>
    </recommendedName>
</protein>
<evidence type="ECO:0000256" key="7">
    <source>
        <dbReference type="SAM" id="Phobius"/>
    </source>
</evidence>
<dbReference type="GO" id="GO:0006882">
    <property type="term" value="P:intracellular zinc ion homeostasis"/>
    <property type="evidence" value="ECO:0007669"/>
    <property type="project" value="TreeGrafter"/>
</dbReference>
<dbReference type="InterPro" id="IPR027470">
    <property type="entry name" value="Cation_efflux_CTD"/>
</dbReference>
<feature type="transmembrane region" description="Helical" evidence="7">
    <location>
        <begin position="157"/>
        <end position="178"/>
    </location>
</feature>
<dbReference type="Proteomes" id="UP000075787">
    <property type="component" value="Unassembled WGS sequence"/>
</dbReference>
<gene>
    <name evidence="10" type="ORF">AUP44_00020</name>
</gene>
<dbReference type="AlphaFoldDB" id="A0A162M2J3"/>
<dbReference type="Pfam" id="PF01545">
    <property type="entry name" value="Cation_efflux"/>
    <property type="match status" value="1"/>
</dbReference>
<dbReference type="InterPro" id="IPR058533">
    <property type="entry name" value="Cation_efflux_TM"/>
</dbReference>
<dbReference type="InterPro" id="IPR036837">
    <property type="entry name" value="Cation_efflux_CTD_sf"/>
</dbReference>
<feature type="domain" description="Cation efflux protein cytoplasmic" evidence="9">
    <location>
        <begin position="228"/>
        <end position="292"/>
    </location>
</feature>
<dbReference type="GO" id="GO:0005886">
    <property type="term" value="C:plasma membrane"/>
    <property type="evidence" value="ECO:0007669"/>
    <property type="project" value="TreeGrafter"/>
</dbReference>
<evidence type="ECO:0000256" key="4">
    <source>
        <dbReference type="ARBA" id="ARBA00022692"/>
    </source>
</evidence>
<organism evidence="10 11">
    <name type="scientific">Tistrella mobilis</name>
    <dbReference type="NCBI Taxonomy" id="171437"/>
    <lineage>
        <taxon>Bacteria</taxon>
        <taxon>Pseudomonadati</taxon>
        <taxon>Pseudomonadota</taxon>
        <taxon>Alphaproteobacteria</taxon>
        <taxon>Geminicoccales</taxon>
        <taxon>Geminicoccaceae</taxon>
        <taxon>Tistrella</taxon>
    </lineage>
</organism>